<feature type="domain" description="Suppressor APC" evidence="3">
    <location>
        <begin position="17"/>
        <end position="95"/>
    </location>
</feature>
<feature type="coiled-coil region" evidence="1">
    <location>
        <begin position="404"/>
        <end position="445"/>
    </location>
</feature>
<keyword evidence="1" id="KW-0175">Coiled coil</keyword>
<accession>A0AAN9TEY4</accession>
<gene>
    <name evidence="4" type="ORF">V9T40_004907</name>
</gene>
<reference evidence="4 5" key="1">
    <citation type="submission" date="2024-03" db="EMBL/GenBank/DDBJ databases">
        <title>Adaptation during the transition from Ophiocordyceps entomopathogen to insect associate is accompanied by gene loss and intensified selection.</title>
        <authorList>
            <person name="Ward C.M."/>
            <person name="Onetto C.A."/>
            <person name="Borneman A.R."/>
        </authorList>
    </citation>
    <scope>NUCLEOTIDE SEQUENCE [LARGE SCALE GENOMIC DNA]</scope>
    <source>
        <strain evidence="4">AWRI1</strain>
        <tissue evidence="4">Single Adult Female</tissue>
    </source>
</reference>
<evidence type="ECO:0000313" key="5">
    <source>
        <dbReference type="Proteomes" id="UP001367676"/>
    </source>
</evidence>
<dbReference type="AlphaFoldDB" id="A0AAN9TEY4"/>
<organism evidence="4 5">
    <name type="scientific">Parthenolecanium corni</name>
    <dbReference type="NCBI Taxonomy" id="536013"/>
    <lineage>
        <taxon>Eukaryota</taxon>
        <taxon>Metazoa</taxon>
        <taxon>Ecdysozoa</taxon>
        <taxon>Arthropoda</taxon>
        <taxon>Hexapoda</taxon>
        <taxon>Insecta</taxon>
        <taxon>Pterygota</taxon>
        <taxon>Neoptera</taxon>
        <taxon>Paraneoptera</taxon>
        <taxon>Hemiptera</taxon>
        <taxon>Sternorrhyncha</taxon>
        <taxon>Coccoidea</taxon>
        <taxon>Coccidae</taxon>
        <taxon>Parthenolecanium</taxon>
    </lineage>
</organism>
<dbReference type="PANTHER" id="PTHR14907:SF2">
    <property type="entry name" value="SUPPRESSOR APC DOMAIN-CONTAINING PROTEIN 2"/>
    <property type="match status" value="1"/>
</dbReference>
<dbReference type="InterPro" id="IPR026828">
    <property type="entry name" value="SAPC2_1/2"/>
</dbReference>
<keyword evidence="5" id="KW-1185">Reference proteome</keyword>
<dbReference type="Proteomes" id="UP001367676">
    <property type="component" value="Unassembled WGS sequence"/>
</dbReference>
<feature type="region of interest" description="Disordered" evidence="2">
    <location>
        <begin position="445"/>
        <end position="468"/>
    </location>
</feature>
<comment type="caution">
    <text evidence="4">The sequence shown here is derived from an EMBL/GenBank/DDBJ whole genome shotgun (WGS) entry which is preliminary data.</text>
</comment>
<sequence>MLPSPPATSAKNRALDGLPKSFIHILRTLFDILDNKQTGLVKFSDIEARWQEDSAADLPKGVIDSLRKVTPPNGLLSFEQFCAGLKISLLRNQMESRSKPGDDVNRQMKQLAQRPPSAPILEVFDSKCNINENANQWSKCPMPPGQISNSVRQNQLRTLSMPQLNPEGNSGKDENKEAAFQNKHIGNSALLGPPKPPRTNIGGAAFFPQRPLESGKTDKTEIRAALQNWQLGLMSEDKMGYRNLMNRNVPVTENNKGVIDYQESQPHKKLPSRRREPRRHTLQNGVDCNMLKKIKQIESEKEVLVEGLQAVERAREWYRKQLAIVQDKMKYVCRSGSQEQWSEAQQERIELLRARILEVNRHLATLGGNSGDSNKNVGTDRDGLPLHMNLAVHSQSRISQAQVLSQLKRQNHVLSREITHKTERINNLEREKAALIRELYQVRRKSDQPVGKPQSGSETVPMAPAAYI</sequence>
<evidence type="ECO:0000256" key="2">
    <source>
        <dbReference type="SAM" id="MobiDB-lite"/>
    </source>
</evidence>
<evidence type="ECO:0000259" key="3">
    <source>
        <dbReference type="Pfam" id="PF25825"/>
    </source>
</evidence>
<evidence type="ECO:0000256" key="1">
    <source>
        <dbReference type="SAM" id="Coils"/>
    </source>
</evidence>
<protein>
    <recommendedName>
        <fullName evidence="3">Suppressor APC domain-containing protein</fullName>
    </recommendedName>
</protein>
<dbReference type="Pfam" id="PF11414">
    <property type="entry name" value="Suppressor_APC"/>
    <property type="match status" value="1"/>
</dbReference>
<name>A0AAN9TEY4_9HEMI</name>
<dbReference type="Pfam" id="PF25825">
    <property type="entry name" value="SAPC2_N"/>
    <property type="match status" value="1"/>
</dbReference>
<evidence type="ECO:0000313" key="4">
    <source>
        <dbReference type="EMBL" id="KAK7583944.1"/>
    </source>
</evidence>
<dbReference type="InterPro" id="IPR057953">
    <property type="entry name" value="SAPC2_N"/>
</dbReference>
<proteinExistence type="predicted"/>
<dbReference type="EMBL" id="JBBCAQ010000032">
    <property type="protein sequence ID" value="KAK7583944.1"/>
    <property type="molecule type" value="Genomic_DNA"/>
</dbReference>
<dbReference type="PANTHER" id="PTHR14907">
    <property type="entry name" value="FI14130P"/>
    <property type="match status" value="1"/>
</dbReference>